<organism evidence="2 3">
    <name type="scientific">Carpinus fangiana</name>
    <dbReference type="NCBI Taxonomy" id="176857"/>
    <lineage>
        <taxon>Eukaryota</taxon>
        <taxon>Viridiplantae</taxon>
        <taxon>Streptophyta</taxon>
        <taxon>Embryophyta</taxon>
        <taxon>Tracheophyta</taxon>
        <taxon>Spermatophyta</taxon>
        <taxon>Magnoliopsida</taxon>
        <taxon>eudicotyledons</taxon>
        <taxon>Gunneridae</taxon>
        <taxon>Pentapetalae</taxon>
        <taxon>rosids</taxon>
        <taxon>fabids</taxon>
        <taxon>Fagales</taxon>
        <taxon>Betulaceae</taxon>
        <taxon>Carpinus</taxon>
    </lineage>
</organism>
<proteinExistence type="predicted"/>
<protein>
    <submittedName>
        <fullName evidence="2">Uncharacterized protein</fullName>
    </submittedName>
</protein>
<evidence type="ECO:0000313" key="2">
    <source>
        <dbReference type="EMBL" id="KAE8125199.1"/>
    </source>
</evidence>
<gene>
    <name evidence="2" type="ORF">FH972_020032</name>
</gene>
<accession>A0A5N6RU54</accession>
<evidence type="ECO:0000313" key="3">
    <source>
        <dbReference type="Proteomes" id="UP000327013"/>
    </source>
</evidence>
<reference evidence="2 3" key="1">
    <citation type="submission" date="2019-06" db="EMBL/GenBank/DDBJ databases">
        <title>A chromosomal-level reference genome of Carpinus fangiana (Coryloideae, Betulaceae).</title>
        <authorList>
            <person name="Yang X."/>
            <person name="Wang Z."/>
            <person name="Zhang L."/>
            <person name="Hao G."/>
            <person name="Liu J."/>
            <person name="Yang Y."/>
        </authorList>
    </citation>
    <scope>NUCLEOTIDE SEQUENCE [LARGE SCALE GENOMIC DNA]</scope>
    <source>
        <strain evidence="2">Cfa_2016G</strain>
        <tissue evidence="2">Leaf</tissue>
    </source>
</reference>
<name>A0A5N6RU54_9ROSI</name>
<dbReference type="AlphaFoldDB" id="A0A5N6RU54"/>
<sequence>MGYQRRLSTHSFLHFILLSQKNLALIAGRSLANSEVQIFASLIADERQQTGAQVSETRSSNSSGSGCQCGQKYRQEKRLSTSQKVTEAVFRSGDFAKARRRRRMNDGASRLRRHRDLEGEIPNGEAHESLWSHIGQGLAGKLEVVSTKKVPDSGFLVAMTAFTRAVVVCTRGYISIR</sequence>
<evidence type="ECO:0000256" key="1">
    <source>
        <dbReference type="SAM" id="SignalP"/>
    </source>
</evidence>
<keyword evidence="3" id="KW-1185">Reference proteome</keyword>
<feature type="chain" id="PRO_5024365496" evidence="1">
    <location>
        <begin position="25"/>
        <end position="177"/>
    </location>
</feature>
<dbReference type="EMBL" id="CM017328">
    <property type="protein sequence ID" value="KAE8125199.1"/>
    <property type="molecule type" value="Genomic_DNA"/>
</dbReference>
<keyword evidence="1" id="KW-0732">Signal</keyword>
<dbReference type="Proteomes" id="UP000327013">
    <property type="component" value="Chromosome 8"/>
</dbReference>
<feature type="signal peptide" evidence="1">
    <location>
        <begin position="1"/>
        <end position="24"/>
    </location>
</feature>